<dbReference type="PRINTS" id="PR01217">
    <property type="entry name" value="PRICHEXTENSN"/>
</dbReference>
<feature type="region of interest" description="Disordered" evidence="1">
    <location>
        <begin position="136"/>
        <end position="211"/>
    </location>
</feature>
<dbReference type="AlphaFoldDB" id="A0A1X6PH61"/>
<evidence type="ECO:0000313" key="3">
    <source>
        <dbReference type="Proteomes" id="UP000218209"/>
    </source>
</evidence>
<name>A0A1X6PH61_PORUM</name>
<reference evidence="2 3" key="1">
    <citation type="submission" date="2017-03" db="EMBL/GenBank/DDBJ databases">
        <title>WGS assembly of Porphyra umbilicalis.</title>
        <authorList>
            <person name="Brawley S.H."/>
            <person name="Blouin N.A."/>
            <person name="Ficko-Blean E."/>
            <person name="Wheeler G.L."/>
            <person name="Lohr M."/>
            <person name="Goodson H.V."/>
            <person name="Jenkins J.W."/>
            <person name="Blaby-Haas C.E."/>
            <person name="Helliwell K.E."/>
            <person name="Chan C."/>
            <person name="Marriage T."/>
            <person name="Bhattacharya D."/>
            <person name="Klein A.S."/>
            <person name="Badis Y."/>
            <person name="Brodie J."/>
            <person name="Cao Y."/>
            <person name="Collen J."/>
            <person name="Dittami S.M."/>
            <person name="Gachon C.M."/>
            <person name="Green B.R."/>
            <person name="Karpowicz S."/>
            <person name="Kim J.W."/>
            <person name="Kudahl U."/>
            <person name="Lin S."/>
            <person name="Michel G."/>
            <person name="Mittag M."/>
            <person name="Olson B.J."/>
            <person name="Pangilinan J."/>
            <person name="Peng Y."/>
            <person name="Qiu H."/>
            <person name="Shu S."/>
            <person name="Singer J.T."/>
            <person name="Smith A.G."/>
            <person name="Sprecher B.N."/>
            <person name="Wagner V."/>
            <person name="Wang W."/>
            <person name="Wang Z.-Y."/>
            <person name="Yan J."/>
            <person name="Yarish C."/>
            <person name="Zoeuner-Riek S."/>
            <person name="Zhuang Y."/>
            <person name="Zou Y."/>
            <person name="Lindquist E.A."/>
            <person name="Grimwood J."/>
            <person name="Barry K."/>
            <person name="Rokhsar D.S."/>
            <person name="Schmutz J."/>
            <person name="Stiller J.W."/>
            <person name="Grossman A.R."/>
            <person name="Prochnik S.E."/>
        </authorList>
    </citation>
    <scope>NUCLEOTIDE SEQUENCE [LARGE SCALE GENOMIC DNA]</scope>
    <source>
        <strain evidence="2">4086291</strain>
    </source>
</reference>
<proteinExistence type="predicted"/>
<dbReference type="EMBL" id="KV918779">
    <property type="protein sequence ID" value="OSX80211.1"/>
    <property type="molecule type" value="Genomic_DNA"/>
</dbReference>
<feature type="compositionally biased region" description="Pro residues" evidence="1">
    <location>
        <begin position="146"/>
        <end position="195"/>
    </location>
</feature>
<protein>
    <submittedName>
        <fullName evidence="2">Uncharacterized protein</fullName>
    </submittedName>
</protein>
<gene>
    <name evidence="2" type="ORF">BU14_0057s0032</name>
</gene>
<evidence type="ECO:0000313" key="2">
    <source>
        <dbReference type="EMBL" id="OSX80211.1"/>
    </source>
</evidence>
<accession>A0A1X6PH61</accession>
<feature type="region of interest" description="Disordered" evidence="1">
    <location>
        <begin position="1"/>
        <end position="97"/>
    </location>
</feature>
<organism evidence="2 3">
    <name type="scientific">Porphyra umbilicalis</name>
    <name type="common">Purple laver</name>
    <name type="synonym">Red alga</name>
    <dbReference type="NCBI Taxonomy" id="2786"/>
    <lineage>
        <taxon>Eukaryota</taxon>
        <taxon>Rhodophyta</taxon>
        <taxon>Bangiophyceae</taxon>
        <taxon>Bangiales</taxon>
        <taxon>Bangiaceae</taxon>
        <taxon>Porphyra</taxon>
    </lineage>
</organism>
<dbReference type="Proteomes" id="UP000218209">
    <property type="component" value="Unassembled WGS sequence"/>
</dbReference>
<keyword evidence="3" id="KW-1185">Reference proteome</keyword>
<feature type="compositionally biased region" description="Polar residues" evidence="1">
    <location>
        <begin position="1"/>
        <end position="10"/>
    </location>
</feature>
<sequence>RIASTPSTMTPHLLSATIVPHTGGDPGQLCGQEDSPMSGDEEHRDAPAPTSDAPRDTLSAPRRPYSPRLARRPPLPDFVSRARGHTPLSILPVSAPPRSAEAVCFVLPSGMLCSTGSGAPILLPHAFKRTASRRSPCCPAFKASPTAPPPPLPRDPPPPPPPDPPPPHPADPHPPPRAPKSHPPPPPAPPPPPGSHPGGNGSESRGRHAVR</sequence>
<evidence type="ECO:0000256" key="1">
    <source>
        <dbReference type="SAM" id="MobiDB-lite"/>
    </source>
</evidence>
<feature type="non-terminal residue" evidence="2">
    <location>
        <position position="1"/>
    </location>
</feature>